<feature type="binding site" evidence="13">
    <location>
        <position position="148"/>
    </location>
    <ligand>
        <name>Mg(2+)</name>
        <dbReference type="ChEBI" id="CHEBI:18420"/>
        <label>1</label>
    </ligand>
</feature>
<sequence length="174" mass="18708">MGGDMAKQTVRILGIDTSLRSTGVGIIEVRGAEMRALAYGRIQNKPKVPHSECLENIYKTISDLIEDHKPDCAAIEGAFFAKNPKTAMVLGQARGAAIAACAVQQLTISEHTPRKVKSAVVGTGTADKTQVAKMVMRLLNLKEQPQEDAADALAIAICHHHQLALPKEMQAKTI</sequence>
<evidence type="ECO:0000256" key="14">
    <source>
        <dbReference type="NCBIfam" id="TIGR00228"/>
    </source>
</evidence>
<dbReference type="Proteomes" id="UP000366872">
    <property type="component" value="Unassembled WGS sequence"/>
</dbReference>
<keyword evidence="5 13" id="KW-0255">Endonuclease</keyword>
<evidence type="ECO:0000256" key="5">
    <source>
        <dbReference type="ARBA" id="ARBA00022759"/>
    </source>
</evidence>
<dbReference type="GO" id="GO:0008821">
    <property type="term" value="F:crossover junction DNA endonuclease activity"/>
    <property type="evidence" value="ECO:0007669"/>
    <property type="project" value="UniProtKB-UniRule"/>
</dbReference>
<dbReference type="GO" id="GO:0006310">
    <property type="term" value="P:DNA recombination"/>
    <property type="evidence" value="ECO:0007669"/>
    <property type="project" value="UniProtKB-UniRule"/>
</dbReference>
<comment type="similarity">
    <text evidence="1 13">Belongs to the RuvC family.</text>
</comment>
<feature type="binding site" evidence="13">
    <location>
        <position position="76"/>
    </location>
    <ligand>
        <name>Mg(2+)</name>
        <dbReference type="ChEBI" id="CHEBI:18420"/>
        <label>2</label>
    </ligand>
</feature>
<dbReference type="EC" id="3.1.21.10" evidence="13 14"/>
<dbReference type="AlphaFoldDB" id="A0A6C2UC95"/>
<evidence type="ECO:0000313" key="15">
    <source>
        <dbReference type="EMBL" id="VGO17808.1"/>
    </source>
</evidence>
<evidence type="ECO:0000256" key="13">
    <source>
        <dbReference type="HAMAP-Rule" id="MF_00034"/>
    </source>
</evidence>
<dbReference type="EMBL" id="CAAHFG010000005">
    <property type="protein sequence ID" value="VGO17808.1"/>
    <property type="molecule type" value="Genomic_DNA"/>
</dbReference>
<reference evidence="15 16" key="1">
    <citation type="submission" date="2019-04" db="EMBL/GenBank/DDBJ databases">
        <authorList>
            <person name="Van Vliet M D."/>
        </authorList>
    </citation>
    <scope>NUCLEOTIDE SEQUENCE [LARGE SCALE GENOMIC DNA]</scope>
    <source>
        <strain evidence="15 16">F1</strain>
    </source>
</reference>
<keyword evidence="2 13" id="KW-0963">Cytoplasm</keyword>
<evidence type="ECO:0000256" key="4">
    <source>
        <dbReference type="ARBA" id="ARBA00022723"/>
    </source>
</evidence>
<feature type="active site" evidence="13">
    <location>
        <position position="16"/>
    </location>
</feature>
<evidence type="ECO:0000256" key="7">
    <source>
        <dbReference type="ARBA" id="ARBA00022801"/>
    </source>
</evidence>
<dbReference type="HAMAP" id="MF_00034">
    <property type="entry name" value="RuvC"/>
    <property type="match status" value="1"/>
</dbReference>
<dbReference type="InterPro" id="IPR012337">
    <property type="entry name" value="RNaseH-like_sf"/>
</dbReference>
<dbReference type="PRINTS" id="PR00696">
    <property type="entry name" value="RSOLVASERUVC"/>
</dbReference>
<name>A0A6C2UC95_PONDE</name>
<evidence type="ECO:0000256" key="10">
    <source>
        <dbReference type="ARBA" id="ARBA00023172"/>
    </source>
</evidence>
<evidence type="ECO:0000256" key="9">
    <source>
        <dbReference type="ARBA" id="ARBA00023125"/>
    </source>
</evidence>
<keyword evidence="16" id="KW-1185">Reference proteome</keyword>
<keyword evidence="11 13" id="KW-0234">DNA repair</keyword>
<keyword evidence="9 13" id="KW-0238">DNA-binding</keyword>
<dbReference type="FunFam" id="3.30.420.10:FF:000002">
    <property type="entry name" value="Crossover junction endodeoxyribonuclease RuvC"/>
    <property type="match status" value="1"/>
</dbReference>
<accession>A0A6C2UC95</accession>
<feature type="active site" evidence="13">
    <location>
        <position position="148"/>
    </location>
</feature>
<dbReference type="SUPFAM" id="SSF53098">
    <property type="entry name" value="Ribonuclease H-like"/>
    <property type="match status" value="1"/>
</dbReference>
<dbReference type="CDD" id="cd16962">
    <property type="entry name" value="RuvC"/>
    <property type="match status" value="1"/>
</dbReference>
<keyword evidence="8 13" id="KW-0460">Magnesium</keyword>
<dbReference type="PANTHER" id="PTHR30194:SF3">
    <property type="entry name" value="CROSSOVER JUNCTION ENDODEOXYRIBONUCLEASE RUVC"/>
    <property type="match status" value="1"/>
</dbReference>
<comment type="catalytic activity">
    <reaction evidence="12 13">
        <text>Endonucleolytic cleavage at a junction such as a reciprocal single-stranded crossover between two homologous DNA duplexes (Holliday junction).</text>
        <dbReference type="EC" id="3.1.21.10"/>
    </reaction>
</comment>
<feature type="binding site" evidence="13">
    <location>
        <position position="16"/>
    </location>
    <ligand>
        <name>Mg(2+)</name>
        <dbReference type="ChEBI" id="CHEBI:18420"/>
        <label>1</label>
    </ligand>
</feature>
<dbReference type="GO" id="GO:0005737">
    <property type="term" value="C:cytoplasm"/>
    <property type="evidence" value="ECO:0007669"/>
    <property type="project" value="UniProtKB-SubCell"/>
</dbReference>
<comment type="function">
    <text evidence="13">The RuvA-RuvB-RuvC complex processes Holliday junction (HJ) DNA during genetic recombination and DNA repair. Endonuclease that resolves HJ intermediates. Cleaves cruciform DNA by making single-stranded nicks across the HJ at symmetrical positions within the homologous arms, yielding a 5'-phosphate and a 3'-hydroxyl group; requires a central core of homology in the junction. The consensus cleavage sequence is 5'-(A/T)TT(C/G)-3'. Cleavage occurs on the 3'-side of the TT dinucleotide at the point of strand exchange. HJ branch migration catalyzed by RuvA-RuvB allows RuvC to scan DNA until it finds its consensus sequence, where it cleaves and resolves the cruciform DNA.</text>
</comment>
<evidence type="ECO:0000256" key="8">
    <source>
        <dbReference type="ARBA" id="ARBA00022842"/>
    </source>
</evidence>
<keyword evidence="4 13" id="KW-0479">Metal-binding</keyword>
<keyword evidence="3 13" id="KW-0540">Nuclease</keyword>
<evidence type="ECO:0000256" key="2">
    <source>
        <dbReference type="ARBA" id="ARBA00022490"/>
    </source>
</evidence>
<comment type="subcellular location">
    <subcellularLocation>
        <location evidence="13">Cytoplasm</location>
    </subcellularLocation>
</comment>
<evidence type="ECO:0000256" key="3">
    <source>
        <dbReference type="ARBA" id="ARBA00022722"/>
    </source>
</evidence>
<keyword evidence="7 13" id="KW-0378">Hydrolase</keyword>
<dbReference type="InterPro" id="IPR036397">
    <property type="entry name" value="RNaseH_sf"/>
</dbReference>
<dbReference type="PROSITE" id="PS01321">
    <property type="entry name" value="RUVC"/>
    <property type="match status" value="1"/>
</dbReference>
<feature type="active site" evidence="13">
    <location>
        <position position="76"/>
    </location>
</feature>
<dbReference type="Pfam" id="PF02075">
    <property type="entry name" value="RuvC"/>
    <property type="match status" value="1"/>
</dbReference>
<evidence type="ECO:0000256" key="1">
    <source>
        <dbReference type="ARBA" id="ARBA00009518"/>
    </source>
</evidence>
<keyword evidence="10 13" id="KW-0233">DNA recombination</keyword>
<gene>
    <name evidence="13 15" type="primary">ruvC</name>
    <name evidence="15" type="ORF">PDESU_06410</name>
</gene>
<dbReference type="GO" id="GO:0006281">
    <property type="term" value="P:DNA repair"/>
    <property type="evidence" value="ECO:0007669"/>
    <property type="project" value="UniProtKB-UniRule"/>
</dbReference>
<comment type="subunit">
    <text evidence="13">Homodimer which binds Holliday junction (HJ) DNA. The HJ becomes 2-fold symmetrical on binding to RuvC with unstacked arms; it has a different conformation from HJ DNA in complex with RuvA. In the full resolvosome a probable DNA-RuvA(4)-RuvB(12)-RuvC(2) complex forms which resolves the HJ.</text>
</comment>
<proteinExistence type="inferred from homology"/>
<dbReference type="GO" id="GO:0000287">
    <property type="term" value="F:magnesium ion binding"/>
    <property type="evidence" value="ECO:0007669"/>
    <property type="project" value="UniProtKB-UniRule"/>
</dbReference>
<organism evidence="15 16">
    <name type="scientific">Pontiella desulfatans</name>
    <dbReference type="NCBI Taxonomy" id="2750659"/>
    <lineage>
        <taxon>Bacteria</taxon>
        <taxon>Pseudomonadati</taxon>
        <taxon>Kiritimatiellota</taxon>
        <taxon>Kiritimatiellia</taxon>
        <taxon>Kiritimatiellales</taxon>
        <taxon>Pontiellaceae</taxon>
        <taxon>Pontiella</taxon>
    </lineage>
</organism>
<dbReference type="GO" id="GO:0003677">
    <property type="term" value="F:DNA binding"/>
    <property type="evidence" value="ECO:0007669"/>
    <property type="project" value="UniProtKB-KW"/>
</dbReference>
<protein>
    <recommendedName>
        <fullName evidence="13 14">Crossover junction endodeoxyribonuclease RuvC</fullName>
        <ecNumber evidence="13 14">3.1.21.10</ecNumber>
    </recommendedName>
    <alternativeName>
        <fullName evidence="13">Holliday junction nuclease RuvC</fullName>
    </alternativeName>
    <alternativeName>
        <fullName evidence="13">Holliday junction resolvase RuvC</fullName>
    </alternativeName>
</protein>
<evidence type="ECO:0000256" key="11">
    <source>
        <dbReference type="ARBA" id="ARBA00023204"/>
    </source>
</evidence>
<dbReference type="Gene3D" id="3.30.420.10">
    <property type="entry name" value="Ribonuclease H-like superfamily/Ribonuclease H"/>
    <property type="match status" value="1"/>
</dbReference>
<dbReference type="PANTHER" id="PTHR30194">
    <property type="entry name" value="CROSSOVER JUNCTION ENDODEOXYRIBONUCLEASE RUVC"/>
    <property type="match status" value="1"/>
</dbReference>
<comment type="cofactor">
    <cofactor evidence="13">
        <name>Mg(2+)</name>
        <dbReference type="ChEBI" id="CHEBI:18420"/>
    </cofactor>
    <text evidence="13">Binds 2 Mg(2+) ion per subunit.</text>
</comment>
<evidence type="ECO:0000313" key="16">
    <source>
        <dbReference type="Proteomes" id="UP000366872"/>
    </source>
</evidence>
<dbReference type="InterPro" id="IPR002176">
    <property type="entry name" value="X-over_junc_endoDNase_RuvC"/>
</dbReference>
<dbReference type="InterPro" id="IPR020563">
    <property type="entry name" value="X-over_junc_endoDNase_Mg_BS"/>
</dbReference>
<dbReference type="GO" id="GO:0048476">
    <property type="term" value="C:Holliday junction resolvase complex"/>
    <property type="evidence" value="ECO:0007669"/>
    <property type="project" value="UniProtKB-UniRule"/>
</dbReference>
<evidence type="ECO:0000256" key="6">
    <source>
        <dbReference type="ARBA" id="ARBA00022763"/>
    </source>
</evidence>
<dbReference type="NCBIfam" id="TIGR00228">
    <property type="entry name" value="ruvC"/>
    <property type="match status" value="1"/>
</dbReference>
<keyword evidence="6 13" id="KW-0227">DNA damage</keyword>
<evidence type="ECO:0000256" key="12">
    <source>
        <dbReference type="ARBA" id="ARBA00029354"/>
    </source>
</evidence>